<sequence>MTFGNPDSVNGISFNPAIAESATKSWVYISVVHYQIDDK</sequence>
<gene>
    <name evidence="1" type="ORF">UY48_C0004G0025</name>
</gene>
<protein>
    <submittedName>
        <fullName evidence="1">Uncharacterized protein</fullName>
    </submittedName>
</protein>
<name>A0A0G1W3L7_9BACT</name>
<dbReference type="Proteomes" id="UP000034588">
    <property type="component" value="Unassembled WGS sequence"/>
</dbReference>
<accession>A0A0G1W3L7</accession>
<comment type="caution">
    <text evidence="1">The sequence shown here is derived from an EMBL/GenBank/DDBJ whole genome shotgun (WGS) entry which is preliminary data.</text>
</comment>
<proteinExistence type="predicted"/>
<evidence type="ECO:0000313" key="1">
    <source>
        <dbReference type="EMBL" id="KKW13150.1"/>
    </source>
</evidence>
<dbReference type="AlphaFoldDB" id="A0A0G1W3L7"/>
<reference evidence="1 2" key="1">
    <citation type="journal article" date="2015" name="Nature">
        <title>rRNA introns, odd ribosomes, and small enigmatic genomes across a large radiation of phyla.</title>
        <authorList>
            <person name="Brown C.T."/>
            <person name="Hug L.A."/>
            <person name="Thomas B.C."/>
            <person name="Sharon I."/>
            <person name="Castelle C.J."/>
            <person name="Singh A."/>
            <person name="Wilkins M.J."/>
            <person name="Williams K.H."/>
            <person name="Banfield J.F."/>
        </authorList>
    </citation>
    <scope>NUCLEOTIDE SEQUENCE [LARGE SCALE GENOMIC DNA]</scope>
</reference>
<evidence type="ECO:0000313" key="2">
    <source>
        <dbReference type="Proteomes" id="UP000034588"/>
    </source>
</evidence>
<dbReference type="EMBL" id="LCQD01000004">
    <property type="protein sequence ID" value="KKW13150.1"/>
    <property type="molecule type" value="Genomic_DNA"/>
</dbReference>
<organism evidence="1 2">
    <name type="scientific">Candidatus Gottesmanbacteria bacterium GW2011_GWB1_49_7</name>
    <dbReference type="NCBI Taxonomy" id="1618448"/>
    <lineage>
        <taxon>Bacteria</taxon>
        <taxon>Candidatus Gottesmaniibacteriota</taxon>
    </lineage>
</organism>